<evidence type="ECO:0000313" key="3">
    <source>
        <dbReference type="Proteomes" id="UP000311919"/>
    </source>
</evidence>
<dbReference type="AlphaFoldDB" id="A0A4Z2CL22"/>
<proteinExistence type="predicted"/>
<feature type="region of interest" description="Disordered" evidence="1">
    <location>
        <begin position="29"/>
        <end position="63"/>
    </location>
</feature>
<protein>
    <submittedName>
        <fullName evidence="2">RNA-binding protein</fullName>
    </submittedName>
</protein>
<evidence type="ECO:0000256" key="1">
    <source>
        <dbReference type="SAM" id="MobiDB-lite"/>
    </source>
</evidence>
<accession>A0A4Z2CL22</accession>
<reference evidence="2 3" key="1">
    <citation type="submission" date="2019-03" db="EMBL/GenBank/DDBJ databases">
        <title>An improved genome assembly of the fluke Schistosoma japonicum.</title>
        <authorList>
            <person name="Hu W."/>
            <person name="Luo F."/>
            <person name="Yin M."/>
            <person name="Mo X."/>
            <person name="Sun C."/>
            <person name="Wu Q."/>
            <person name="Zhu B."/>
            <person name="Xiang M."/>
            <person name="Wang J."/>
            <person name="Wang Y."/>
            <person name="Zhang T."/>
            <person name="Xu B."/>
            <person name="Zheng H."/>
            <person name="Feng Z."/>
        </authorList>
    </citation>
    <scope>NUCLEOTIDE SEQUENCE [LARGE SCALE GENOMIC DNA]</scope>
    <source>
        <strain evidence="2">HuSjv2</strain>
        <tissue evidence="2">Worms</tissue>
    </source>
</reference>
<feature type="non-terminal residue" evidence="2">
    <location>
        <position position="1"/>
    </location>
</feature>
<organism evidence="2 3">
    <name type="scientific">Schistosoma japonicum</name>
    <name type="common">Blood fluke</name>
    <dbReference type="NCBI Taxonomy" id="6182"/>
    <lineage>
        <taxon>Eukaryota</taxon>
        <taxon>Metazoa</taxon>
        <taxon>Spiralia</taxon>
        <taxon>Lophotrochozoa</taxon>
        <taxon>Platyhelminthes</taxon>
        <taxon>Trematoda</taxon>
        <taxon>Digenea</taxon>
        <taxon>Strigeidida</taxon>
        <taxon>Schistosomatoidea</taxon>
        <taxon>Schistosomatidae</taxon>
        <taxon>Schistosoma</taxon>
    </lineage>
</organism>
<keyword evidence="3" id="KW-1185">Reference proteome</keyword>
<comment type="caution">
    <text evidence="2">The sequence shown here is derived from an EMBL/GenBank/DDBJ whole genome shotgun (WGS) entry which is preliminary data.</text>
</comment>
<dbReference type="OrthoDB" id="29221at2759"/>
<feature type="compositionally biased region" description="Basic and acidic residues" evidence="1">
    <location>
        <begin position="39"/>
        <end position="56"/>
    </location>
</feature>
<evidence type="ECO:0000313" key="2">
    <source>
        <dbReference type="EMBL" id="TNN04730.1"/>
    </source>
</evidence>
<dbReference type="EMBL" id="SKCS01001065">
    <property type="protein sequence ID" value="TNN04730.1"/>
    <property type="molecule type" value="Genomic_DNA"/>
</dbReference>
<dbReference type="Proteomes" id="UP000311919">
    <property type="component" value="Unassembled WGS sequence"/>
</dbReference>
<gene>
    <name evidence="2" type="ORF">EWB00_000240</name>
</gene>
<name>A0A4Z2CL22_SCHJA</name>
<dbReference type="STRING" id="6182.A0A4Z2CL22"/>
<sequence>SRDLSRSDFRNRDVSVLDFRDKDGTQVDFRGRGSATTDLDGREVGPCMEFKDRETPPIDPKVLDYIQPSPQERAHSGMNMNKRDESIHDHAVERPAFGVQKG</sequence>